<dbReference type="AlphaFoldDB" id="A0AA35VX71"/>
<accession>A0AA35VX71</accession>
<gene>
    <name evidence="2" type="ORF">LSALG_LOCUS10538</name>
</gene>
<name>A0AA35VX71_LACSI</name>
<sequence length="218" mass="24651">MLLRINTMDDELQQQAQPQPQPGSQPKKKKQLNDYLTILSNKKLISTILVNILGINKEQSEKASTSSKHNTNPTRVVPHGYRGKKPQLQKVMASGELSSQLYEIKSERSRDYVMGRRSKNESGSNIIPPKIHPIVEKLVDVQAKISKGDLVLTPREDLLTNVIGPEHPGRIRAVGHDIGTTNKATKCDHKFDTSNRRGWYEEHAWPNNQQSKTNRVFS</sequence>
<proteinExistence type="predicted"/>
<evidence type="ECO:0000256" key="1">
    <source>
        <dbReference type="SAM" id="MobiDB-lite"/>
    </source>
</evidence>
<feature type="compositionally biased region" description="Low complexity" evidence="1">
    <location>
        <begin position="13"/>
        <end position="25"/>
    </location>
</feature>
<dbReference type="PANTHER" id="PTHR33018:SF37">
    <property type="entry name" value="TRANSPOSASE TNP1_EN_SPM-LIKE DOMAIN-CONTAINING PROTEIN"/>
    <property type="match status" value="1"/>
</dbReference>
<reference evidence="2" key="1">
    <citation type="submission" date="2023-04" db="EMBL/GenBank/DDBJ databases">
        <authorList>
            <person name="Vijverberg K."/>
            <person name="Xiong W."/>
            <person name="Schranz E."/>
        </authorList>
    </citation>
    <scope>NUCLEOTIDE SEQUENCE</scope>
</reference>
<evidence type="ECO:0000313" key="2">
    <source>
        <dbReference type="EMBL" id="CAI9270207.1"/>
    </source>
</evidence>
<organism evidence="2 3">
    <name type="scientific">Lactuca saligna</name>
    <name type="common">Willowleaf lettuce</name>
    <dbReference type="NCBI Taxonomy" id="75948"/>
    <lineage>
        <taxon>Eukaryota</taxon>
        <taxon>Viridiplantae</taxon>
        <taxon>Streptophyta</taxon>
        <taxon>Embryophyta</taxon>
        <taxon>Tracheophyta</taxon>
        <taxon>Spermatophyta</taxon>
        <taxon>Magnoliopsida</taxon>
        <taxon>eudicotyledons</taxon>
        <taxon>Gunneridae</taxon>
        <taxon>Pentapetalae</taxon>
        <taxon>asterids</taxon>
        <taxon>campanulids</taxon>
        <taxon>Asterales</taxon>
        <taxon>Asteraceae</taxon>
        <taxon>Cichorioideae</taxon>
        <taxon>Cichorieae</taxon>
        <taxon>Lactucinae</taxon>
        <taxon>Lactuca</taxon>
    </lineage>
</organism>
<protein>
    <submittedName>
        <fullName evidence="2">Uncharacterized protein</fullName>
    </submittedName>
</protein>
<keyword evidence="3" id="KW-1185">Reference proteome</keyword>
<dbReference type="PANTHER" id="PTHR33018">
    <property type="entry name" value="OS10G0338966 PROTEIN-RELATED"/>
    <property type="match status" value="1"/>
</dbReference>
<evidence type="ECO:0000313" key="3">
    <source>
        <dbReference type="Proteomes" id="UP001177003"/>
    </source>
</evidence>
<feature type="region of interest" description="Disordered" evidence="1">
    <location>
        <begin position="60"/>
        <end position="81"/>
    </location>
</feature>
<dbReference type="Proteomes" id="UP001177003">
    <property type="component" value="Chromosome 1"/>
</dbReference>
<feature type="compositionally biased region" description="Polar residues" evidence="1">
    <location>
        <begin position="62"/>
        <end position="74"/>
    </location>
</feature>
<dbReference type="EMBL" id="OX465077">
    <property type="protein sequence ID" value="CAI9270207.1"/>
    <property type="molecule type" value="Genomic_DNA"/>
</dbReference>
<feature type="region of interest" description="Disordered" evidence="1">
    <location>
        <begin position="1"/>
        <end position="31"/>
    </location>
</feature>